<comment type="caution">
    <text evidence="2">The sequence shown here is derived from an EMBL/GenBank/DDBJ whole genome shotgun (WGS) entry which is preliminary data.</text>
</comment>
<protein>
    <submittedName>
        <fullName evidence="2">Uncharacterized protein</fullName>
    </submittedName>
</protein>
<name>A0ABU3Y4N9_9SPHN</name>
<proteinExistence type="predicted"/>
<sequence length="54" mass="6022">MAVVINEFEAISAPGQEKPEEKKGGDGAPQRIEPAQLRPPLRRIAQRHARLRAH</sequence>
<evidence type="ECO:0000313" key="3">
    <source>
        <dbReference type="Proteomes" id="UP001273531"/>
    </source>
</evidence>
<keyword evidence="3" id="KW-1185">Reference proteome</keyword>
<feature type="region of interest" description="Disordered" evidence="1">
    <location>
        <begin position="1"/>
        <end position="54"/>
    </location>
</feature>
<feature type="compositionally biased region" description="Basic residues" evidence="1">
    <location>
        <begin position="40"/>
        <end position="54"/>
    </location>
</feature>
<organism evidence="2 3">
    <name type="scientific">Sphingomonas agrestis</name>
    <dbReference type="NCBI Taxonomy" id="3080540"/>
    <lineage>
        <taxon>Bacteria</taxon>
        <taxon>Pseudomonadati</taxon>
        <taxon>Pseudomonadota</taxon>
        <taxon>Alphaproteobacteria</taxon>
        <taxon>Sphingomonadales</taxon>
        <taxon>Sphingomonadaceae</taxon>
        <taxon>Sphingomonas</taxon>
    </lineage>
</organism>
<dbReference type="RefSeq" id="WP_317225511.1">
    <property type="nucleotide sequence ID" value="NZ_JAWJEJ010000001.1"/>
</dbReference>
<evidence type="ECO:0000256" key="1">
    <source>
        <dbReference type="SAM" id="MobiDB-lite"/>
    </source>
</evidence>
<dbReference type="EMBL" id="JAWJEJ010000001">
    <property type="protein sequence ID" value="MDV3456324.1"/>
    <property type="molecule type" value="Genomic_DNA"/>
</dbReference>
<gene>
    <name evidence="2" type="ORF">RZN05_04960</name>
</gene>
<reference evidence="2 3" key="1">
    <citation type="submission" date="2023-10" db="EMBL/GenBank/DDBJ databases">
        <title>Sphingomonas sp. HF-S4 16S ribosomal RNA gene Genome sequencing and assembly.</title>
        <authorList>
            <person name="Lee H."/>
        </authorList>
    </citation>
    <scope>NUCLEOTIDE SEQUENCE [LARGE SCALE GENOMIC DNA]</scope>
    <source>
        <strain evidence="2 3">HF-S4</strain>
    </source>
</reference>
<accession>A0ABU3Y4N9</accession>
<dbReference type="Proteomes" id="UP001273531">
    <property type="component" value="Unassembled WGS sequence"/>
</dbReference>
<evidence type="ECO:0000313" key="2">
    <source>
        <dbReference type="EMBL" id="MDV3456324.1"/>
    </source>
</evidence>